<sequence>MTKDNRDVVEILKSEREFLERGGYRESLRVPWRPPFIFEDSPTCINYGRQQRFLPCSECALMQFVPPDCREEKIPCRHIPLNAEGYTIDTYYRMGTQEELEAAMADWLRETIERLGRERAQGLCACAKSA</sequence>
<name>A0A7V8NS52_9BACT</name>
<dbReference type="AlphaFoldDB" id="A0A7V8NS52"/>
<dbReference type="EMBL" id="JACDQQ010001563">
    <property type="protein sequence ID" value="MBA0086539.1"/>
    <property type="molecule type" value="Genomic_DNA"/>
</dbReference>
<proteinExistence type="predicted"/>
<gene>
    <name evidence="1" type="ORF">HRJ53_16285</name>
</gene>
<accession>A0A7V8NS52</accession>
<protein>
    <submittedName>
        <fullName evidence="1">Uncharacterized protein</fullName>
    </submittedName>
</protein>
<evidence type="ECO:0000313" key="1">
    <source>
        <dbReference type="EMBL" id="MBA0086539.1"/>
    </source>
</evidence>
<keyword evidence="2" id="KW-1185">Reference proteome</keyword>
<organism evidence="1 2">
    <name type="scientific">Candidatus Acidiferrum panamense</name>
    <dbReference type="NCBI Taxonomy" id="2741543"/>
    <lineage>
        <taxon>Bacteria</taxon>
        <taxon>Pseudomonadati</taxon>
        <taxon>Acidobacteriota</taxon>
        <taxon>Terriglobia</taxon>
        <taxon>Candidatus Acidiferrales</taxon>
        <taxon>Candidatus Acidiferrum</taxon>
    </lineage>
</organism>
<comment type="caution">
    <text evidence="1">The sequence shown here is derived from an EMBL/GenBank/DDBJ whole genome shotgun (WGS) entry which is preliminary data.</text>
</comment>
<dbReference type="Proteomes" id="UP000567293">
    <property type="component" value="Unassembled WGS sequence"/>
</dbReference>
<evidence type="ECO:0000313" key="2">
    <source>
        <dbReference type="Proteomes" id="UP000567293"/>
    </source>
</evidence>
<reference evidence="1" key="1">
    <citation type="submission" date="2020-06" db="EMBL/GenBank/DDBJ databases">
        <title>Legume-microbial interactions unlock mineral nutrients during tropical forest succession.</title>
        <authorList>
            <person name="Epihov D.Z."/>
        </authorList>
    </citation>
    <scope>NUCLEOTIDE SEQUENCE [LARGE SCALE GENOMIC DNA]</scope>
    <source>
        <strain evidence="1">Pan2503</strain>
    </source>
</reference>